<comment type="caution">
    <text evidence="1">The sequence shown here is derived from an EMBL/GenBank/DDBJ whole genome shotgun (WGS) entry which is preliminary data.</text>
</comment>
<dbReference type="InterPro" id="IPR015018">
    <property type="entry name" value="DUF1905"/>
</dbReference>
<accession>A0ABV7Z945</accession>
<gene>
    <name evidence="1" type="ORF">ACFOSB_08080</name>
</gene>
<proteinExistence type="predicted"/>
<dbReference type="InterPro" id="IPR037079">
    <property type="entry name" value="AF2212/PG0164-like_sf"/>
</dbReference>
<dbReference type="EMBL" id="JBHRZG010000008">
    <property type="protein sequence ID" value="MFC3832813.1"/>
    <property type="molecule type" value="Genomic_DNA"/>
</dbReference>
<keyword evidence="2" id="KW-1185">Reference proteome</keyword>
<organism evidence="1 2">
    <name type="scientific">Deinococcus rufus</name>
    <dbReference type="NCBI Taxonomy" id="2136097"/>
    <lineage>
        <taxon>Bacteria</taxon>
        <taxon>Thermotogati</taxon>
        <taxon>Deinococcota</taxon>
        <taxon>Deinococci</taxon>
        <taxon>Deinococcales</taxon>
        <taxon>Deinococcaceae</taxon>
        <taxon>Deinococcus</taxon>
    </lineage>
</organism>
<protein>
    <submittedName>
        <fullName evidence="1">DUF1905 domain-containing protein</fullName>
    </submittedName>
</protein>
<dbReference type="Proteomes" id="UP001595803">
    <property type="component" value="Unassembled WGS sequence"/>
</dbReference>
<evidence type="ECO:0000313" key="2">
    <source>
        <dbReference type="Proteomes" id="UP001595803"/>
    </source>
</evidence>
<sequence length="116" mass="12696">MTSTLSFRGALWYWRGPAPHYFVRVPDDHCAALRAAARLVTYGWGMIPVTVGIGGVEYDTSLFPKDGGYLVPIRTDARTAQALDEDQDVTVRVTLRAGRAGRGLRHVPDDAPEVSP</sequence>
<name>A0ABV7Z945_9DEIO</name>
<reference evidence="2" key="1">
    <citation type="journal article" date="2019" name="Int. J. Syst. Evol. Microbiol.">
        <title>The Global Catalogue of Microorganisms (GCM) 10K type strain sequencing project: providing services to taxonomists for standard genome sequencing and annotation.</title>
        <authorList>
            <consortium name="The Broad Institute Genomics Platform"/>
            <consortium name="The Broad Institute Genome Sequencing Center for Infectious Disease"/>
            <person name="Wu L."/>
            <person name="Ma J."/>
        </authorList>
    </citation>
    <scope>NUCLEOTIDE SEQUENCE [LARGE SCALE GENOMIC DNA]</scope>
    <source>
        <strain evidence="2">CCTCC AB 2017081</strain>
    </source>
</reference>
<dbReference type="Pfam" id="PF08922">
    <property type="entry name" value="DUF1905"/>
    <property type="match status" value="1"/>
</dbReference>
<dbReference type="SUPFAM" id="SSF141694">
    <property type="entry name" value="AF2212/PG0164-like"/>
    <property type="match status" value="1"/>
</dbReference>
<dbReference type="RefSeq" id="WP_295821075.1">
    <property type="nucleotide sequence ID" value="NZ_JBHRZG010000008.1"/>
</dbReference>
<evidence type="ECO:0000313" key="1">
    <source>
        <dbReference type="EMBL" id="MFC3832813.1"/>
    </source>
</evidence>
<dbReference type="Gene3D" id="2.40.30.100">
    <property type="entry name" value="AF2212/PG0164-like"/>
    <property type="match status" value="1"/>
</dbReference>